<dbReference type="InterPro" id="IPR049445">
    <property type="entry name" value="TetR_SbtR-like_C"/>
</dbReference>
<keyword evidence="3" id="KW-0804">Transcription</keyword>
<dbReference type="PANTHER" id="PTHR30055">
    <property type="entry name" value="HTH-TYPE TRANSCRIPTIONAL REGULATOR RUTR"/>
    <property type="match status" value="1"/>
</dbReference>
<dbReference type="Gene3D" id="1.10.357.10">
    <property type="entry name" value="Tetracycline Repressor, domain 2"/>
    <property type="match status" value="1"/>
</dbReference>
<dbReference type="InterPro" id="IPR036271">
    <property type="entry name" value="Tet_transcr_reg_TetR-rel_C_sf"/>
</dbReference>
<dbReference type="HOGENOM" id="CLU_069356_17_1_11"/>
<dbReference type="Proteomes" id="UP000000844">
    <property type="component" value="Chromosome"/>
</dbReference>
<dbReference type="PANTHER" id="PTHR30055:SF234">
    <property type="entry name" value="HTH-TYPE TRANSCRIPTIONAL REGULATOR BETI"/>
    <property type="match status" value="1"/>
</dbReference>
<evidence type="ECO:0000313" key="6">
    <source>
        <dbReference type="EMBL" id="ADD42085.1"/>
    </source>
</evidence>
<keyword evidence="1" id="KW-0805">Transcription regulation</keyword>
<evidence type="ECO:0000256" key="4">
    <source>
        <dbReference type="PROSITE-ProRule" id="PRU00335"/>
    </source>
</evidence>
<dbReference type="STRING" id="446470.Snas_2402"/>
<dbReference type="PRINTS" id="PR00455">
    <property type="entry name" value="HTHTETR"/>
</dbReference>
<dbReference type="InterPro" id="IPR001647">
    <property type="entry name" value="HTH_TetR"/>
</dbReference>
<proteinExistence type="predicted"/>
<dbReference type="PROSITE" id="PS50977">
    <property type="entry name" value="HTH_TETR_2"/>
    <property type="match status" value="1"/>
</dbReference>
<dbReference type="SUPFAM" id="SSF48498">
    <property type="entry name" value="Tetracyclin repressor-like, C-terminal domain"/>
    <property type="match status" value="1"/>
</dbReference>
<dbReference type="Pfam" id="PF00440">
    <property type="entry name" value="TetR_N"/>
    <property type="match status" value="1"/>
</dbReference>
<dbReference type="GO" id="GO:0000976">
    <property type="term" value="F:transcription cis-regulatory region binding"/>
    <property type="evidence" value="ECO:0007669"/>
    <property type="project" value="TreeGrafter"/>
</dbReference>
<dbReference type="InterPro" id="IPR009057">
    <property type="entry name" value="Homeodomain-like_sf"/>
</dbReference>
<evidence type="ECO:0000313" key="7">
    <source>
        <dbReference type="Proteomes" id="UP000000844"/>
    </source>
</evidence>
<dbReference type="KEGG" id="sna:Snas_2402"/>
<evidence type="ECO:0000256" key="1">
    <source>
        <dbReference type="ARBA" id="ARBA00023015"/>
    </source>
</evidence>
<dbReference type="RefSeq" id="WP_013017656.1">
    <property type="nucleotide sequence ID" value="NC_013947.1"/>
</dbReference>
<keyword evidence="7" id="KW-1185">Reference proteome</keyword>
<dbReference type="Pfam" id="PF21597">
    <property type="entry name" value="TetR_C_43"/>
    <property type="match status" value="1"/>
</dbReference>
<feature type="domain" description="HTH tetR-type" evidence="5">
    <location>
        <begin position="19"/>
        <end position="78"/>
    </location>
</feature>
<feature type="DNA-binding region" description="H-T-H motif" evidence="4">
    <location>
        <begin position="41"/>
        <end position="60"/>
    </location>
</feature>
<dbReference type="OrthoDB" id="9795011at2"/>
<dbReference type="InterPro" id="IPR050109">
    <property type="entry name" value="HTH-type_TetR-like_transc_reg"/>
</dbReference>
<dbReference type="AlphaFoldDB" id="D3Q4Q5"/>
<dbReference type="EMBL" id="CP001778">
    <property type="protein sequence ID" value="ADD42085.1"/>
    <property type="molecule type" value="Genomic_DNA"/>
</dbReference>
<sequence length="259" mass="27938">MSEQTVPTVAGGLSRADARRNRAKVLAAAQRAFAEEGFSVSLGEIANRAGVGAGTVYRHFPSKDDLLEAVLSQRIERLTRLADEYGDSADPGAGFFAFVDEVLSSTTGNKDMCDLFERQDGWPRALLLTSGRRFNDALERLLAAAQRHGAVRADIDSADIQELFTGLVAMRRYRDGAELPGRMTLILIDTLRATPASVMKSDTAAHNRDEINRDTEKHNATAPACPVCGGPVRASAAGRPARYCGAACRQKAYRQRAAA</sequence>
<dbReference type="InterPro" id="IPR023772">
    <property type="entry name" value="DNA-bd_HTH_TetR-type_CS"/>
</dbReference>
<dbReference type="SUPFAM" id="SSF46689">
    <property type="entry name" value="Homeodomain-like"/>
    <property type="match status" value="1"/>
</dbReference>
<evidence type="ECO:0000256" key="3">
    <source>
        <dbReference type="ARBA" id="ARBA00023163"/>
    </source>
</evidence>
<dbReference type="GO" id="GO:0003700">
    <property type="term" value="F:DNA-binding transcription factor activity"/>
    <property type="evidence" value="ECO:0007669"/>
    <property type="project" value="TreeGrafter"/>
</dbReference>
<evidence type="ECO:0000259" key="5">
    <source>
        <dbReference type="PROSITE" id="PS50977"/>
    </source>
</evidence>
<dbReference type="PROSITE" id="PS01081">
    <property type="entry name" value="HTH_TETR_1"/>
    <property type="match status" value="1"/>
</dbReference>
<evidence type="ECO:0000256" key="2">
    <source>
        <dbReference type="ARBA" id="ARBA00023125"/>
    </source>
</evidence>
<dbReference type="eggNOG" id="COG1309">
    <property type="taxonomic scope" value="Bacteria"/>
</dbReference>
<protein>
    <submittedName>
        <fullName evidence="6">Transcriptional regulator, TetR family</fullName>
    </submittedName>
</protein>
<reference evidence="6 7" key="1">
    <citation type="journal article" date="2009" name="Stand. Genomic Sci.">
        <title>Complete genome sequence of Stackebrandtia nassauensis type strain (LLR-40K-21).</title>
        <authorList>
            <person name="Munk C."/>
            <person name="Lapidus A."/>
            <person name="Copeland A."/>
            <person name="Jando M."/>
            <person name="Mayilraj S."/>
            <person name="Glavina Del Rio T."/>
            <person name="Nolan M."/>
            <person name="Chen F."/>
            <person name="Lucas S."/>
            <person name="Tice H."/>
            <person name="Cheng J.F."/>
            <person name="Han C."/>
            <person name="Detter J.C."/>
            <person name="Bruce D."/>
            <person name="Goodwin L."/>
            <person name="Chain P."/>
            <person name="Pitluck S."/>
            <person name="Goker M."/>
            <person name="Ovchinikova G."/>
            <person name="Pati A."/>
            <person name="Ivanova N."/>
            <person name="Mavromatis K."/>
            <person name="Chen A."/>
            <person name="Palaniappan K."/>
            <person name="Land M."/>
            <person name="Hauser L."/>
            <person name="Chang Y.J."/>
            <person name="Jeffries C.D."/>
            <person name="Bristow J."/>
            <person name="Eisen J.A."/>
            <person name="Markowitz V."/>
            <person name="Hugenholtz P."/>
            <person name="Kyrpides N.C."/>
            <person name="Klenk H.P."/>
        </authorList>
    </citation>
    <scope>NUCLEOTIDE SEQUENCE [LARGE SCALE GENOMIC DNA]</scope>
    <source>
        <strain evidence="7">DSM 44728 / CIP 108903 / NRRL B-16338 / NBRC 102104 / LLR-40K-21</strain>
    </source>
</reference>
<organism evidence="6 7">
    <name type="scientific">Stackebrandtia nassauensis (strain DSM 44728 / CIP 108903 / NRRL B-16338 / NBRC 102104 / LLR-40K-21)</name>
    <dbReference type="NCBI Taxonomy" id="446470"/>
    <lineage>
        <taxon>Bacteria</taxon>
        <taxon>Bacillati</taxon>
        <taxon>Actinomycetota</taxon>
        <taxon>Actinomycetes</taxon>
        <taxon>Glycomycetales</taxon>
        <taxon>Glycomycetaceae</taxon>
        <taxon>Stackebrandtia</taxon>
    </lineage>
</organism>
<accession>D3Q4Q5</accession>
<name>D3Q4Q5_STANL</name>
<gene>
    <name evidence="6" type="ordered locus">Snas_2402</name>
</gene>
<keyword evidence="2 4" id="KW-0238">DNA-binding</keyword>